<dbReference type="RefSeq" id="WP_015944020.1">
    <property type="nucleotide sequence ID" value="NC_011830.1"/>
</dbReference>
<dbReference type="Proteomes" id="UP000007726">
    <property type="component" value="Chromosome"/>
</dbReference>
<reference evidence="2 3" key="1">
    <citation type="journal article" date="2012" name="BMC Microbiol.">
        <title>Genome sequence of Desulfitobacterium hafniense DCB-2, a Gram-positive anaerobe capable of dehalogenation and metal reduction.</title>
        <authorList>
            <person name="Kim S.H."/>
            <person name="Harzman C."/>
            <person name="Davis J.K."/>
            <person name="Hutcheson R."/>
            <person name="Broderick J.B."/>
            <person name="Marsh T.L."/>
            <person name="Tiedje J.M."/>
        </authorList>
    </citation>
    <scope>NUCLEOTIDE SEQUENCE [LARGE SCALE GENOMIC DNA]</scope>
    <source>
        <strain evidence="3">DSM 10664 / DCB-2</strain>
    </source>
</reference>
<organism evidence="2 3">
    <name type="scientific">Desulfitobacterium hafniense (strain DSM 10664 / DCB-2)</name>
    <dbReference type="NCBI Taxonomy" id="272564"/>
    <lineage>
        <taxon>Bacteria</taxon>
        <taxon>Bacillati</taxon>
        <taxon>Bacillota</taxon>
        <taxon>Clostridia</taxon>
        <taxon>Eubacteriales</taxon>
        <taxon>Desulfitobacteriaceae</taxon>
        <taxon>Desulfitobacterium</taxon>
    </lineage>
</organism>
<accession>B8FU36</accession>
<dbReference type="InterPro" id="IPR040809">
    <property type="entry name" value="LPD28"/>
</dbReference>
<evidence type="ECO:0000313" key="3">
    <source>
        <dbReference type="Proteomes" id="UP000007726"/>
    </source>
</evidence>
<gene>
    <name evidence="2" type="ordered locus">Dhaf_2422</name>
</gene>
<dbReference type="EMBL" id="CP001336">
    <property type="protein sequence ID" value="ACL20450.1"/>
    <property type="molecule type" value="Genomic_DNA"/>
</dbReference>
<dbReference type="KEGG" id="dhd:Dhaf_2422"/>
<protein>
    <recommendedName>
        <fullName evidence="1">Large polyvalent protein associated domain-containing protein</fullName>
    </recommendedName>
</protein>
<sequence>MSVNAREDEMQYVEIFERPALFTNWLIDRGTVPPGWYCYDLSSSARNPGIPVRLQDSASANHAGTILSPTALKKPDTAFRRMDSKLNFFGECMTLSKFCDVHGLDFPADHRKYAPRPASPEEAGIFYALTPEQDAELGAIGHVRMDFGASGNEFWSTWWPRGDESLNSPEFKAELTELVNELRETGPLKDLSAMHSYCAGHRGEIGGGWRQNYGYIIETERYRYCLRCSPGQGDYHAYLTAFDLRVQEMNMGEQPEQGSQMGGMQLG</sequence>
<evidence type="ECO:0000259" key="1">
    <source>
        <dbReference type="Pfam" id="PF18843"/>
    </source>
</evidence>
<proteinExistence type="predicted"/>
<dbReference type="AlphaFoldDB" id="B8FU36"/>
<evidence type="ECO:0000313" key="2">
    <source>
        <dbReference type="EMBL" id="ACL20450.1"/>
    </source>
</evidence>
<feature type="domain" description="Large polyvalent protein associated" evidence="1">
    <location>
        <begin position="7"/>
        <end position="99"/>
    </location>
</feature>
<dbReference type="HOGENOM" id="CLU_1018782_0_0_9"/>
<dbReference type="Pfam" id="PF18843">
    <property type="entry name" value="LPD28"/>
    <property type="match status" value="1"/>
</dbReference>
<name>B8FU36_DESHD</name>